<sequence>MNNVYPCLPESLQDQLLVDLKLNILCQAQEKNTPPAELMQHRNYLGKKGTRTNTLWIKEKLVLLVGARCFMYLLSLHVTGY</sequence>
<dbReference type="EnsemblPlants" id="AET2Gv21225700.2">
    <property type="protein sequence ID" value="AET2Gv21225700.2"/>
    <property type="gene ID" value="AET2Gv21225700"/>
</dbReference>
<accession>A0A453DFT7</accession>
<reference evidence="2" key="2">
    <citation type="journal article" date="2017" name="Nat. Plants">
        <title>The Aegilops tauschii genome reveals multiple impacts of transposons.</title>
        <authorList>
            <person name="Zhao G."/>
            <person name="Zou C."/>
            <person name="Li K."/>
            <person name="Wang K."/>
            <person name="Li T."/>
            <person name="Gao L."/>
            <person name="Zhang X."/>
            <person name="Wang H."/>
            <person name="Yang Z."/>
            <person name="Liu X."/>
            <person name="Jiang W."/>
            <person name="Mao L."/>
            <person name="Kong X."/>
            <person name="Jiao Y."/>
            <person name="Jia J."/>
        </authorList>
    </citation>
    <scope>NUCLEOTIDE SEQUENCE [LARGE SCALE GENOMIC DNA]</scope>
    <source>
        <strain evidence="2">cv. AL8/78</strain>
    </source>
</reference>
<dbReference type="Gramene" id="AET2Gv21225700.2">
    <property type="protein sequence ID" value="AET2Gv21225700.2"/>
    <property type="gene ID" value="AET2Gv21225700"/>
</dbReference>
<proteinExistence type="predicted"/>
<dbReference type="Gramene" id="AET2Gv21225700.1">
    <property type="protein sequence ID" value="AET2Gv21225700.1"/>
    <property type="gene ID" value="AET2Gv21225700"/>
</dbReference>
<protein>
    <submittedName>
        <fullName evidence="1">Uncharacterized protein</fullName>
    </submittedName>
</protein>
<keyword evidence="2" id="KW-1185">Reference proteome</keyword>
<reference evidence="1" key="3">
    <citation type="journal article" date="2017" name="Nature">
        <title>Genome sequence of the progenitor of the wheat D genome Aegilops tauschii.</title>
        <authorList>
            <person name="Luo M.C."/>
            <person name="Gu Y.Q."/>
            <person name="Puiu D."/>
            <person name="Wang H."/>
            <person name="Twardziok S.O."/>
            <person name="Deal K.R."/>
            <person name="Huo N."/>
            <person name="Zhu T."/>
            <person name="Wang L."/>
            <person name="Wang Y."/>
            <person name="McGuire P.E."/>
            <person name="Liu S."/>
            <person name="Long H."/>
            <person name="Ramasamy R.K."/>
            <person name="Rodriguez J.C."/>
            <person name="Van S.L."/>
            <person name="Yuan L."/>
            <person name="Wang Z."/>
            <person name="Xia Z."/>
            <person name="Xiao L."/>
            <person name="Anderson O.D."/>
            <person name="Ouyang S."/>
            <person name="Liang Y."/>
            <person name="Zimin A.V."/>
            <person name="Pertea G."/>
            <person name="Qi P."/>
            <person name="Bennetzen J.L."/>
            <person name="Dai X."/>
            <person name="Dawson M.W."/>
            <person name="Muller H.G."/>
            <person name="Kugler K."/>
            <person name="Rivarola-Duarte L."/>
            <person name="Spannagl M."/>
            <person name="Mayer K.F.X."/>
            <person name="Lu F.H."/>
            <person name="Bevan M.W."/>
            <person name="Leroy P."/>
            <person name="Li P."/>
            <person name="You F.M."/>
            <person name="Sun Q."/>
            <person name="Liu Z."/>
            <person name="Lyons E."/>
            <person name="Wicker T."/>
            <person name="Salzberg S.L."/>
            <person name="Devos K.M."/>
            <person name="Dvorak J."/>
        </authorList>
    </citation>
    <scope>NUCLEOTIDE SEQUENCE [LARGE SCALE GENOMIC DNA]</scope>
    <source>
        <strain evidence="1">cv. AL8/78</strain>
    </source>
</reference>
<dbReference type="EnsemblPlants" id="AET2Gv21225700.1">
    <property type="protein sequence ID" value="AET2Gv21225700.1"/>
    <property type="gene ID" value="AET2Gv21225700"/>
</dbReference>
<evidence type="ECO:0000313" key="1">
    <source>
        <dbReference type="EnsemblPlants" id="AET2Gv21225700.2"/>
    </source>
</evidence>
<reference evidence="1" key="5">
    <citation type="journal article" date="2021" name="G3 (Bethesda)">
        <title>Aegilops tauschii genome assembly Aet v5.0 features greater sequence contiguity and improved annotation.</title>
        <authorList>
            <person name="Wang L."/>
            <person name="Zhu T."/>
            <person name="Rodriguez J.C."/>
            <person name="Deal K.R."/>
            <person name="Dubcovsky J."/>
            <person name="McGuire P.E."/>
            <person name="Lux T."/>
            <person name="Spannagl M."/>
            <person name="Mayer K.F.X."/>
            <person name="Baldrich P."/>
            <person name="Meyers B.C."/>
            <person name="Huo N."/>
            <person name="Gu Y.Q."/>
            <person name="Zhou H."/>
            <person name="Devos K.M."/>
            <person name="Bennetzen J.L."/>
            <person name="Unver T."/>
            <person name="Budak H."/>
            <person name="Gulick P.J."/>
            <person name="Galiba G."/>
            <person name="Kalapos B."/>
            <person name="Nelson D.R."/>
            <person name="Li P."/>
            <person name="You F.M."/>
            <person name="Luo M.C."/>
            <person name="Dvorak J."/>
        </authorList>
    </citation>
    <scope>NUCLEOTIDE SEQUENCE [LARGE SCALE GENOMIC DNA]</scope>
    <source>
        <strain evidence="1">cv. AL8/78</strain>
    </source>
</reference>
<reference evidence="2" key="1">
    <citation type="journal article" date="2014" name="Science">
        <title>Ancient hybridizations among the ancestral genomes of bread wheat.</title>
        <authorList>
            <consortium name="International Wheat Genome Sequencing Consortium,"/>
            <person name="Marcussen T."/>
            <person name="Sandve S.R."/>
            <person name="Heier L."/>
            <person name="Spannagl M."/>
            <person name="Pfeifer M."/>
            <person name="Jakobsen K.S."/>
            <person name="Wulff B.B."/>
            <person name="Steuernagel B."/>
            <person name="Mayer K.F."/>
            <person name="Olsen O.A."/>
        </authorList>
    </citation>
    <scope>NUCLEOTIDE SEQUENCE [LARGE SCALE GENOMIC DNA]</scope>
    <source>
        <strain evidence="2">cv. AL8/78</strain>
    </source>
</reference>
<organism evidence="1 2">
    <name type="scientific">Aegilops tauschii subsp. strangulata</name>
    <name type="common">Goatgrass</name>
    <dbReference type="NCBI Taxonomy" id="200361"/>
    <lineage>
        <taxon>Eukaryota</taxon>
        <taxon>Viridiplantae</taxon>
        <taxon>Streptophyta</taxon>
        <taxon>Embryophyta</taxon>
        <taxon>Tracheophyta</taxon>
        <taxon>Spermatophyta</taxon>
        <taxon>Magnoliopsida</taxon>
        <taxon>Liliopsida</taxon>
        <taxon>Poales</taxon>
        <taxon>Poaceae</taxon>
        <taxon>BOP clade</taxon>
        <taxon>Pooideae</taxon>
        <taxon>Triticodae</taxon>
        <taxon>Triticeae</taxon>
        <taxon>Triticinae</taxon>
        <taxon>Aegilops</taxon>
    </lineage>
</organism>
<dbReference type="AlphaFoldDB" id="A0A453DFT7"/>
<dbReference type="Proteomes" id="UP000015105">
    <property type="component" value="Chromosome 2D"/>
</dbReference>
<name>A0A453DFT7_AEGTS</name>
<reference evidence="1" key="4">
    <citation type="submission" date="2019-03" db="UniProtKB">
        <authorList>
            <consortium name="EnsemblPlants"/>
        </authorList>
    </citation>
    <scope>IDENTIFICATION</scope>
</reference>
<evidence type="ECO:0000313" key="2">
    <source>
        <dbReference type="Proteomes" id="UP000015105"/>
    </source>
</evidence>